<organism evidence="8 9">
    <name type="scientific">Phytophthora cactorum</name>
    <dbReference type="NCBI Taxonomy" id="29920"/>
    <lineage>
        <taxon>Eukaryota</taxon>
        <taxon>Sar</taxon>
        <taxon>Stramenopiles</taxon>
        <taxon>Oomycota</taxon>
        <taxon>Peronosporomycetes</taxon>
        <taxon>Peronosporales</taxon>
        <taxon>Peronosporaceae</taxon>
        <taxon>Phytophthora</taxon>
    </lineage>
</organism>
<dbReference type="EMBL" id="RCML01000626">
    <property type="protein sequence ID" value="KAG2972258.1"/>
    <property type="molecule type" value="Genomic_DNA"/>
</dbReference>
<comment type="caution">
    <text evidence="8">The sequence shown here is derived from an EMBL/GenBank/DDBJ whole genome shotgun (WGS) entry which is preliminary data.</text>
</comment>
<dbReference type="EMBL" id="RCMG01000318">
    <property type="protein sequence ID" value="KAG2856755.1"/>
    <property type="molecule type" value="Genomic_DNA"/>
</dbReference>
<dbReference type="OrthoDB" id="120993at2759"/>
<proteinExistence type="predicted"/>
<dbReference type="Proteomes" id="UP000736787">
    <property type="component" value="Unassembled WGS sequence"/>
</dbReference>
<feature type="signal peptide" evidence="1">
    <location>
        <begin position="1"/>
        <end position="19"/>
    </location>
</feature>
<dbReference type="Pfam" id="PF18634">
    <property type="entry name" value="RXLR_WY"/>
    <property type="match status" value="1"/>
</dbReference>
<evidence type="ECO:0000313" key="9">
    <source>
        <dbReference type="Proteomes" id="UP000251314"/>
    </source>
</evidence>
<reference evidence="8 9" key="1">
    <citation type="submission" date="2018-01" db="EMBL/GenBank/DDBJ databases">
        <title>Draft genome of the strawberry crown rot pathogen Phytophthora cactorum.</title>
        <authorList>
            <person name="Armitage A.D."/>
            <person name="Lysoe E."/>
            <person name="Nellist C.F."/>
            <person name="Harrison R.J."/>
            <person name="Brurberg M.B."/>
        </authorList>
    </citation>
    <scope>NUCLEOTIDE SEQUENCE [LARGE SCALE GENOMIC DNA]</scope>
    <source>
        <strain evidence="8 9">10300</strain>
    </source>
</reference>
<accession>A0A329RQY3</accession>
<keyword evidence="9" id="KW-1185">Reference proteome</keyword>
<dbReference type="InterPro" id="IPR040786">
    <property type="entry name" value="RXLR_WY"/>
</dbReference>
<name>A0A329RQY3_9STRA</name>
<reference evidence="3" key="2">
    <citation type="submission" date="2018-10" db="EMBL/GenBank/DDBJ databases">
        <title>Effector identification in a new, highly contiguous assembly of the strawberry crown rot pathogen Phytophthora cactorum.</title>
        <authorList>
            <person name="Armitage A.D."/>
            <person name="Nellist C.F."/>
            <person name="Bates H."/>
            <person name="Vickerstaff R.J."/>
            <person name="Harrison R.J."/>
        </authorList>
    </citation>
    <scope>NUCLEOTIDE SEQUENCE</scope>
    <source>
        <strain evidence="3">15-7</strain>
        <strain evidence="4">4032</strain>
        <strain evidence="5">4040</strain>
        <strain evidence="6">P415</strain>
        <strain evidence="7">P421</strain>
    </source>
</reference>
<evidence type="ECO:0000313" key="3">
    <source>
        <dbReference type="EMBL" id="KAG2856755.1"/>
    </source>
</evidence>
<evidence type="ECO:0000256" key="1">
    <source>
        <dbReference type="SAM" id="SignalP"/>
    </source>
</evidence>
<evidence type="ECO:0000313" key="4">
    <source>
        <dbReference type="EMBL" id="KAG2903396.1"/>
    </source>
</evidence>
<protein>
    <recommendedName>
        <fullName evidence="2">RXLR phytopathogen effector protein WY-domain domain-containing protein</fullName>
    </recommendedName>
</protein>
<dbReference type="AlphaFoldDB" id="A0A329RQY3"/>
<dbReference type="Proteomes" id="UP000251314">
    <property type="component" value="Unassembled WGS sequence"/>
</dbReference>
<evidence type="ECO:0000313" key="5">
    <source>
        <dbReference type="EMBL" id="KAG2921192.1"/>
    </source>
</evidence>
<dbReference type="Proteomes" id="UP000760860">
    <property type="component" value="Unassembled WGS sequence"/>
</dbReference>
<evidence type="ECO:0000259" key="2">
    <source>
        <dbReference type="Pfam" id="PF18634"/>
    </source>
</evidence>
<gene>
    <name evidence="8" type="ORF">PC110_g16851</name>
    <name evidence="3" type="ORF">PC113_g11294</name>
    <name evidence="4" type="ORF">PC115_g15331</name>
    <name evidence="5" type="ORF">PC117_g16302</name>
    <name evidence="6" type="ORF">PC118_g15780</name>
    <name evidence="7" type="ORF">PC129_g11325</name>
</gene>
<evidence type="ECO:0000313" key="6">
    <source>
        <dbReference type="EMBL" id="KAG2972258.1"/>
    </source>
</evidence>
<feature type="domain" description="RXLR phytopathogen effector protein WY-domain" evidence="2">
    <location>
        <begin position="133"/>
        <end position="183"/>
    </location>
</feature>
<dbReference type="EMBL" id="RCMV01000396">
    <property type="protein sequence ID" value="KAG3217853.1"/>
    <property type="molecule type" value="Genomic_DNA"/>
</dbReference>
<dbReference type="EMBL" id="MJFZ01000621">
    <property type="protein sequence ID" value="RAW26740.1"/>
    <property type="molecule type" value="Genomic_DNA"/>
</dbReference>
<dbReference type="EMBL" id="RCMK01000573">
    <property type="protein sequence ID" value="KAG2921192.1"/>
    <property type="molecule type" value="Genomic_DNA"/>
</dbReference>
<dbReference type="Proteomes" id="UP000735874">
    <property type="component" value="Unassembled WGS sequence"/>
</dbReference>
<evidence type="ECO:0000313" key="7">
    <source>
        <dbReference type="EMBL" id="KAG3217853.1"/>
    </source>
</evidence>
<sequence>MRLAFLLFIFLVGFNACSSFYLNAKQFEDRDHINTEPLSGPRFFTGNKNSALSKRGLRSYDGPKKNKNNIDDKIKEERAGIPGLSMLDDLGYKLALDRKMNPADIFPRLGFVNAGELVGNPRFIRYLQYVIEFRENRAREFLFSDDKLFDLLWDTTKSEAYLVTLFQSLRQYPTVKKLGDKMQP</sequence>
<dbReference type="EMBL" id="RCMI01000620">
    <property type="protein sequence ID" value="KAG2903396.1"/>
    <property type="molecule type" value="Genomic_DNA"/>
</dbReference>
<dbReference type="Proteomes" id="UP000697107">
    <property type="component" value="Unassembled WGS sequence"/>
</dbReference>
<feature type="chain" id="PRO_5039985502" description="RXLR phytopathogen effector protein WY-domain domain-containing protein" evidence="1">
    <location>
        <begin position="20"/>
        <end position="184"/>
    </location>
</feature>
<dbReference type="Proteomes" id="UP000774804">
    <property type="component" value="Unassembled WGS sequence"/>
</dbReference>
<dbReference type="VEuPathDB" id="FungiDB:PC110_g16851"/>
<evidence type="ECO:0000313" key="8">
    <source>
        <dbReference type="EMBL" id="RAW26740.1"/>
    </source>
</evidence>
<keyword evidence="1" id="KW-0732">Signal</keyword>